<proteinExistence type="predicted"/>
<evidence type="ECO:0000256" key="1">
    <source>
        <dbReference type="ARBA" id="ARBA00023015"/>
    </source>
</evidence>
<keyword evidence="2" id="KW-0238">DNA-binding</keyword>
<evidence type="ECO:0000259" key="4">
    <source>
        <dbReference type="PROSITE" id="PS50995"/>
    </source>
</evidence>
<dbReference type="GO" id="GO:0003700">
    <property type="term" value="F:DNA-binding transcription factor activity"/>
    <property type="evidence" value="ECO:0007669"/>
    <property type="project" value="InterPro"/>
</dbReference>
<reference evidence="5" key="1">
    <citation type="submission" date="2019-12" db="EMBL/GenBank/DDBJ databases">
        <title>Comparative genomics gives insights into the taxonomy of the Azoarcus-Aromatoleum group and reveals separate origins of nif in the plant-associated Azoarcus and non-plant-associated Aromatoleum sub-groups.</title>
        <authorList>
            <person name="Lafos M."/>
            <person name="Maluk M."/>
            <person name="Batista M."/>
            <person name="Junghare M."/>
            <person name="Carmona M."/>
            <person name="Faoro H."/>
            <person name="Cruz L.M."/>
            <person name="Battistoni F."/>
            <person name="De Souza E."/>
            <person name="Pedrosa F."/>
            <person name="Chen W.-M."/>
            <person name="Poole P.S."/>
            <person name="Dixon R.A."/>
            <person name="James E.K."/>
        </authorList>
    </citation>
    <scope>NUCLEOTIDE SEQUENCE</scope>
    <source>
        <strain evidence="5">NSC3</strain>
    </source>
</reference>
<dbReference type="InterPro" id="IPR023187">
    <property type="entry name" value="Tscrpt_reg_MarR-type_CS"/>
</dbReference>
<dbReference type="GO" id="GO:0006950">
    <property type="term" value="P:response to stress"/>
    <property type="evidence" value="ECO:0007669"/>
    <property type="project" value="TreeGrafter"/>
</dbReference>
<dbReference type="Gene3D" id="1.10.10.10">
    <property type="entry name" value="Winged helix-like DNA-binding domain superfamily/Winged helix DNA-binding domain"/>
    <property type="match status" value="1"/>
</dbReference>
<evidence type="ECO:0000256" key="2">
    <source>
        <dbReference type="ARBA" id="ARBA00023125"/>
    </source>
</evidence>
<dbReference type="PANTHER" id="PTHR33164">
    <property type="entry name" value="TRANSCRIPTIONAL REGULATOR, MARR FAMILY"/>
    <property type="match status" value="1"/>
</dbReference>
<dbReference type="PANTHER" id="PTHR33164:SF95">
    <property type="entry name" value="TRANSCRIPTIONAL REGULATOR"/>
    <property type="match status" value="1"/>
</dbReference>
<dbReference type="InterPro" id="IPR039422">
    <property type="entry name" value="MarR/SlyA-like"/>
</dbReference>
<keyword evidence="1" id="KW-0805">Transcription regulation</keyword>
<dbReference type="Pfam" id="PF01047">
    <property type="entry name" value="MarR"/>
    <property type="match status" value="1"/>
</dbReference>
<name>A0A972F744_9RHOO</name>
<dbReference type="AlphaFoldDB" id="A0A972F744"/>
<evidence type="ECO:0000256" key="3">
    <source>
        <dbReference type="ARBA" id="ARBA00023163"/>
    </source>
</evidence>
<protein>
    <submittedName>
        <fullName evidence="5">MarR family transcriptional regulator</fullName>
    </submittedName>
</protein>
<dbReference type="PROSITE" id="PS01117">
    <property type="entry name" value="HTH_MARR_1"/>
    <property type="match status" value="1"/>
</dbReference>
<dbReference type="GO" id="GO:0003677">
    <property type="term" value="F:DNA binding"/>
    <property type="evidence" value="ECO:0007669"/>
    <property type="project" value="UniProtKB-KW"/>
</dbReference>
<dbReference type="PRINTS" id="PR00598">
    <property type="entry name" value="HTHMARR"/>
</dbReference>
<accession>A0A972F744</accession>
<feature type="domain" description="HTH marR-type" evidence="4">
    <location>
        <begin position="1"/>
        <end position="148"/>
    </location>
</feature>
<evidence type="ECO:0000313" key="6">
    <source>
        <dbReference type="Proteomes" id="UP000599523"/>
    </source>
</evidence>
<dbReference type="Proteomes" id="UP000599523">
    <property type="component" value="Unassembled WGS sequence"/>
</dbReference>
<sequence>MVQRAANTPIRFGLLPELIGYRLRLAQLAVFKDFCEHVGGAEMTPTLFGVLALVEANPGMTQAQLAEAIQLDRSSIVSILDKLEARGLVERRRAPNNRRSNALRLTADGEALVAELLPEVHAHEQRLVRHLDADEQKTLRALLDKVISVTS</sequence>
<dbReference type="InterPro" id="IPR036388">
    <property type="entry name" value="WH-like_DNA-bd_sf"/>
</dbReference>
<comment type="caution">
    <text evidence="5">The sequence shown here is derived from an EMBL/GenBank/DDBJ whole genome shotgun (WGS) entry which is preliminary data.</text>
</comment>
<dbReference type="PROSITE" id="PS50995">
    <property type="entry name" value="HTH_MARR_2"/>
    <property type="match status" value="1"/>
</dbReference>
<evidence type="ECO:0000313" key="5">
    <source>
        <dbReference type="EMBL" id="NMG02818.1"/>
    </source>
</evidence>
<dbReference type="InterPro" id="IPR036390">
    <property type="entry name" value="WH_DNA-bd_sf"/>
</dbReference>
<dbReference type="InterPro" id="IPR000835">
    <property type="entry name" value="HTH_MarR-typ"/>
</dbReference>
<dbReference type="SMART" id="SM00347">
    <property type="entry name" value="HTH_MARR"/>
    <property type="match status" value="1"/>
</dbReference>
<dbReference type="EMBL" id="WTVM01000034">
    <property type="protein sequence ID" value="NMG02818.1"/>
    <property type="molecule type" value="Genomic_DNA"/>
</dbReference>
<dbReference type="RefSeq" id="WP_168987588.1">
    <property type="nucleotide sequence ID" value="NZ_CAWPHM010000258.1"/>
</dbReference>
<gene>
    <name evidence="5" type="ORF">GPA21_07520</name>
</gene>
<keyword evidence="3" id="KW-0804">Transcription</keyword>
<keyword evidence="6" id="KW-1185">Reference proteome</keyword>
<organism evidence="5 6">
    <name type="scientific">Azoarcus taiwanensis</name>
    <dbReference type="NCBI Taxonomy" id="666964"/>
    <lineage>
        <taxon>Bacteria</taxon>
        <taxon>Pseudomonadati</taxon>
        <taxon>Pseudomonadota</taxon>
        <taxon>Betaproteobacteria</taxon>
        <taxon>Rhodocyclales</taxon>
        <taxon>Zoogloeaceae</taxon>
        <taxon>Azoarcus</taxon>
    </lineage>
</organism>
<dbReference type="SUPFAM" id="SSF46785">
    <property type="entry name" value="Winged helix' DNA-binding domain"/>
    <property type="match status" value="1"/>
</dbReference>